<dbReference type="Pfam" id="PF12796">
    <property type="entry name" value="Ank_2"/>
    <property type="match status" value="6"/>
</dbReference>
<dbReference type="PANTHER" id="PTHR24123:SF33">
    <property type="entry name" value="PROTEIN HOS4"/>
    <property type="match status" value="1"/>
</dbReference>
<name>A0A162N3L3_CORDF</name>
<evidence type="ECO:0000313" key="8">
    <source>
        <dbReference type="Proteomes" id="UP000076881"/>
    </source>
</evidence>
<dbReference type="InterPro" id="IPR002110">
    <property type="entry name" value="Ankyrin_rpt"/>
</dbReference>
<dbReference type="Pfam" id="PF24883">
    <property type="entry name" value="NPHP3_N"/>
    <property type="match status" value="1"/>
</dbReference>
<dbReference type="SMART" id="SM00248">
    <property type="entry name" value="ANK"/>
    <property type="match status" value="22"/>
</dbReference>
<feature type="repeat" description="ANK" evidence="3">
    <location>
        <begin position="1573"/>
        <end position="1615"/>
    </location>
</feature>
<keyword evidence="8" id="KW-1185">Reference proteome</keyword>
<dbReference type="InterPro" id="IPR027417">
    <property type="entry name" value="P-loop_NTPase"/>
</dbReference>
<dbReference type="SUPFAM" id="SSF48403">
    <property type="entry name" value="Ankyrin repeat"/>
    <property type="match status" value="4"/>
</dbReference>
<feature type="repeat" description="ANK" evidence="3">
    <location>
        <begin position="1536"/>
        <end position="1572"/>
    </location>
</feature>
<dbReference type="STRING" id="1081108.A0A162N3L3"/>
<evidence type="ECO:0000313" key="7">
    <source>
        <dbReference type="EMBL" id="OAA74999.1"/>
    </source>
</evidence>
<evidence type="ECO:0000256" key="1">
    <source>
        <dbReference type="ARBA" id="ARBA00022737"/>
    </source>
</evidence>
<feature type="region of interest" description="Disordered" evidence="4">
    <location>
        <begin position="1476"/>
        <end position="1496"/>
    </location>
</feature>
<feature type="compositionally biased region" description="Gly residues" evidence="4">
    <location>
        <begin position="1486"/>
        <end position="1495"/>
    </location>
</feature>
<reference evidence="7 8" key="1">
    <citation type="journal article" date="2016" name="Genome Biol. Evol.">
        <title>Divergent and convergent evolution of fungal pathogenicity.</title>
        <authorList>
            <person name="Shang Y."/>
            <person name="Xiao G."/>
            <person name="Zheng P."/>
            <person name="Cen K."/>
            <person name="Zhan S."/>
            <person name="Wang C."/>
        </authorList>
    </citation>
    <scope>NUCLEOTIDE SEQUENCE [LARGE SCALE GENOMIC DNA]</scope>
    <source>
        <strain evidence="7 8">RCEF 1005</strain>
    </source>
</reference>
<evidence type="ECO:0000256" key="2">
    <source>
        <dbReference type="ARBA" id="ARBA00023043"/>
    </source>
</evidence>
<dbReference type="InterPro" id="IPR056884">
    <property type="entry name" value="NPHP3-like_N"/>
</dbReference>
<sequence>MSVNVVNSDSENSDGFVVTDKPNKDSFGISPLAANKLTKVREWLQPTAYDISGGEYRKHASSYLSGTGDWLTALPEYQQWLTNRDHGLLWVKGIPGSGKSVMAAKLIAELATSEPKCPVLYFFFRQIIDANHEPAALLRDWMDQLLEHSPVLQQQLYSYVKDGRSLESVSPDDMWKDLKMAFACLTGKVFCITDALDEMDHGNDSFLQALANLGLWRPDRVKVLMTSRPVPAVETPLHSISCLKIRLQEDEVDNDISHFVKHSLKKSQIDEKYWPSIISAVPGRANGLFLYARLAMDTFLKPDTDVETALARLPTDLGVLYTNLLAEHFARSGVDEQIQRLILHAVTHATRPLRLLEIAEMLSVVDESSSLKARKDLVKAACGPLLEILADETVSVIHHSFTEYLKGVTRPKGGPGYPVVDSGDAHEQLASACLRYLQSGSLDNFPASLLEQTHRSTTDAKVTLWQKYPFIKYATGNWFKHVVAACSASSDDSELCTKVSQFLGNDFLRRVWCRLEWKSSAWDVSQAHVAARLGLTGYIGELIRRGEDVDSLDGHGRTPVWWAASEGHADTVKKLIAADAKLYLTDTVDGFSPLHKAAQKNHFLVARLLLQADVSPLIRKGLGSTSNHTAHVIPDHGESPLRCACERGHFEVFDEMLKHVANIEKVHWALAWAACSGQSRLVARILEYPGVNVNTKVHGNTFLYSACGSLDFETINLLLQAGADVHALSIGDRHPLAVDIDYTPKPTSSATHSCLRGMFNNSNLECINRDTIMMENAKKLLSSLFATGLDVNHHDGMGQTILHRATNSAELVRALVVAGADATAVDRNKNTPLHSVSKPEAISILVEEGGADVNAKNKEGKTPLHCAVRGSPNVISTLLAYGSDCDIADHDGNSALHLLLDGSSYNAGPEHVRLLLRAGADPNVKNHRGLTPFRSISSLQSGRESADCLIQAGADIDAKDNEGRTALFDAVGKPSLISQERVWTLEYLIDAGASKQIQDFQGRKIAHEAIKGVTSQHDIGLIVQWLDVLDSLELLDLEAVDNAGNGLLHELCFYVDNRRHKRDIGMHLIRLLIGAGLDMSRKNHAGQTPLHLLCAKSCDSGGSSFVFNQPLAYVIRNGKKVDEIDADGNTALHVASAYEPSWCKLLLDAGADPTRRNHDGLTPLHLASRCKQSNTVGMLLTAIHDRLGDTVSEELAVINAQVVTSSYNVYEPFGITALFYACQSGRPESVKLLLDAGADPNIGSPFVACAQMEHENRLWTAKVAAPGTAVAALRTFDTTRPPIPTLAHRSEMFHSFATTRLGEILDLLVSAGINLSLLDGDGTGQPNPFSKASSLGSSYAYKCLKAIKDKYADTAYPDTAHIAAHDPAQGLRLLDEQLVMCGDAASVVMIHESGWLKTEGVDMEIFRAVIIRRQYHLIEHMIQAGCRFLVQGIQNLEYLIIHGLASLFDEISQAETQALLSEGEWHAFGDPTKAGLHFQPKSQGGPEDGQVGGGMSKQENRNLLLEHATRRSLPNMEIVELLVGKYAVNINGGNRDKNTALHIIARGQHWWQGALALPFLLKSGADVEYRNSDGQTPLHLALDKEYLQLGELGPFHRDVAEALIGAGADVNAIDAKGRSCLDLAGYSTKLIDLLVSNGAVIGSSSIFAALKSDNGAALEKLLQGGADANGRMPFIEENLRDKEPSDDCYMDDSRMTFDAALVPRHEIVPLYYIASKSAFPDDADVRSCFRKLLNHGADIYATFKVQRGGRQCRLAYGEEYNKAIGVVEADENATEQRTVLHELVRLGKLSKCVADAVAINPDCRDPKGCTLLHAVCDSWGGPDRVIDTTSDKDDSNDGVADTDKKKEDGITAFQQLLALGCDIQARDASGQSIVHHMVYRGWKHPQKLWRLENSVAEIARIAPELLSAPNASGNTPLHYSALLATSTRRSGKPDHKDRMVDLTRLLLRSGANPTGINDDGNSILHLMAHNLDHGDVAALFAELVARDNGLDVNARNARGETPLMIYADRTSVLLRLKGDGGRCGLVLVHEEAAVDAGVAMLEAAGADFGVLDAQGNGLLHRAAADEVQLFRALMVRGGLDPMRENEAHQTAIDVAATYSNNEILTLFENKV</sequence>
<feature type="domain" description="Nephrocystin 3-like N-terminal" evidence="6">
    <location>
        <begin position="66"/>
        <end position="228"/>
    </location>
</feature>
<dbReference type="SUPFAM" id="SSF140860">
    <property type="entry name" value="Pseudo ankyrin repeat-like"/>
    <property type="match status" value="1"/>
</dbReference>
<evidence type="ECO:0000256" key="3">
    <source>
        <dbReference type="PROSITE-ProRule" id="PRU00023"/>
    </source>
</evidence>
<protein>
    <submittedName>
        <fullName evidence="7">Ankyrin repeat-containing domain protein</fullName>
    </submittedName>
</protein>
<evidence type="ECO:0000256" key="4">
    <source>
        <dbReference type="SAM" id="MobiDB-lite"/>
    </source>
</evidence>
<feature type="repeat" description="ANK" evidence="3">
    <location>
        <begin position="698"/>
        <end position="730"/>
    </location>
</feature>
<dbReference type="InterPro" id="IPR051165">
    <property type="entry name" value="Multifunctional_ANK_Repeat"/>
</dbReference>
<keyword evidence="2 3" id="KW-0040">ANK repeat</keyword>
<dbReference type="InterPro" id="IPR036770">
    <property type="entry name" value="Ankyrin_rpt-contain_sf"/>
</dbReference>
<dbReference type="SUPFAM" id="SSF52540">
    <property type="entry name" value="P-loop containing nucleoside triphosphate hydrolases"/>
    <property type="match status" value="1"/>
</dbReference>
<dbReference type="OrthoDB" id="21416at2759"/>
<dbReference type="Proteomes" id="UP000076881">
    <property type="component" value="Unassembled WGS sequence"/>
</dbReference>
<evidence type="ECO:0000259" key="6">
    <source>
        <dbReference type="Pfam" id="PF24883"/>
    </source>
</evidence>
<feature type="repeat" description="ANK" evidence="3">
    <location>
        <begin position="891"/>
        <end position="927"/>
    </location>
</feature>
<dbReference type="PROSITE" id="PS50088">
    <property type="entry name" value="ANK_REPEAT"/>
    <property type="match status" value="7"/>
</dbReference>
<accession>A0A162N3L3</accession>
<feature type="repeat" description="ANK" evidence="3">
    <location>
        <begin position="589"/>
        <end position="621"/>
    </location>
</feature>
<feature type="repeat" description="ANK" evidence="3">
    <location>
        <begin position="555"/>
        <end position="587"/>
    </location>
</feature>
<dbReference type="PROSITE" id="PS50297">
    <property type="entry name" value="ANK_REP_REGION"/>
    <property type="match status" value="5"/>
</dbReference>
<keyword evidence="1" id="KW-0677">Repeat</keyword>
<dbReference type="Gene3D" id="3.40.50.300">
    <property type="entry name" value="P-loop containing nucleotide triphosphate hydrolases"/>
    <property type="match status" value="1"/>
</dbReference>
<dbReference type="EMBL" id="AZHF01000005">
    <property type="protein sequence ID" value="OAA74999.1"/>
    <property type="molecule type" value="Genomic_DNA"/>
</dbReference>
<comment type="caution">
    <text evidence="7">The sequence shown here is derived from an EMBL/GenBank/DDBJ whole genome shotgun (WGS) entry which is preliminary data.</text>
</comment>
<dbReference type="InterPro" id="IPR054471">
    <property type="entry name" value="GPIID_WHD"/>
</dbReference>
<evidence type="ECO:0000259" key="5">
    <source>
        <dbReference type="Pfam" id="PF22939"/>
    </source>
</evidence>
<dbReference type="Gene3D" id="1.25.40.20">
    <property type="entry name" value="Ankyrin repeat-containing domain"/>
    <property type="match status" value="10"/>
</dbReference>
<organism evidence="7 8">
    <name type="scientific">Akanthomyces lecanii RCEF 1005</name>
    <dbReference type="NCBI Taxonomy" id="1081108"/>
    <lineage>
        <taxon>Eukaryota</taxon>
        <taxon>Fungi</taxon>
        <taxon>Dikarya</taxon>
        <taxon>Ascomycota</taxon>
        <taxon>Pezizomycotina</taxon>
        <taxon>Sordariomycetes</taxon>
        <taxon>Hypocreomycetidae</taxon>
        <taxon>Hypocreales</taxon>
        <taxon>Cordycipitaceae</taxon>
        <taxon>Akanthomyces</taxon>
        <taxon>Cordyceps confragosa</taxon>
    </lineage>
</organism>
<gene>
    <name evidence="7" type="ORF">LEL_06987</name>
</gene>
<dbReference type="Pfam" id="PF22939">
    <property type="entry name" value="WHD_GPIID"/>
    <property type="match status" value="1"/>
</dbReference>
<feature type="repeat" description="ANK" evidence="3">
    <location>
        <begin position="1213"/>
        <end position="1245"/>
    </location>
</feature>
<dbReference type="PANTHER" id="PTHR24123">
    <property type="entry name" value="ANKYRIN REPEAT-CONTAINING"/>
    <property type="match status" value="1"/>
</dbReference>
<feature type="domain" description="GPI inositol-deacylase winged helix" evidence="5">
    <location>
        <begin position="338"/>
        <end position="405"/>
    </location>
</feature>
<proteinExistence type="predicted"/>